<sequence length="101" mass="11429">KPFRGYNAASTGQSWLWKPLGLKAWYACTVEWMMCGSCGWLSPVSLPVKSAAKRNVFFTGFGCQMLRIQIMDQPAGGKTERWRGQLRTVVGLWITMQIIKL</sequence>
<evidence type="ECO:0000313" key="1">
    <source>
        <dbReference type="EMBL" id="TWW56653.1"/>
    </source>
</evidence>
<comment type="caution">
    <text evidence="1">The sequence shown here is derived from an EMBL/GenBank/DDBJ whole genome shotgun (WGS) entry which is preliminary data.</text>
</comment>
<dbReference type="EMBL" id="RHFK02000021">
    <property type="protein sequence ID" value="TWW56653.1"/>
    <property type="molecule type" value="Genomic_DNA"/>
</dbReference>
<accession>A0A5C6MP85</accession>
<dbReference type="Proteomes" id="UP000324091">
    <property type="component" value="Chromosome 8"/>
</dbReference>
<organism evidence="1 2">
    <name type="scientific">Takifugu flavidus</name>
    <name type="common">sansaifugu</name>
    <dbReference type="NCBI Taxonomy" id="433684"/>
    <lineage>
        <taxon>Eukaryota</taxon>
        <taxon>Metazoa</taxon>
        <taxon>Chordata</taxon>
        <taxon>Craniata</taxon>
        <taxon>Vertebrata</taxon>
        <taxon>Euteleostomi</taxon>
        <taxon>Actinopterygii</taxon>
        <taxon>Neopterygii</taxon>
        <taxon>Teleostei</taxon>
        <taxon>Neoteleostei</taxon>
        <taxon>Acanthomorphata</taxon>
        <taxon>Eupercaria</taxon>
        <taxon>Tetraodontiformes</taxon>
        <taxon>Tetradontoidea</taxon>
        <taxon>Tetraodontidae</taxon>
        <taxon>Takifugu</taxon>
    </lineage>
</organism>
<keyword evidence="2" id="KW-1185">Reference proteome</keyword>
<evidence type="ECO:0000313" key="2">
    <source>
        <dbReference type="Proteomes" id="UP000324091"/>
    </source>
</evidence>
<name>A0A5C6MP85_9TELE</name>
<feature type="non-terminal residue" evidence="1">
    <location>
        <position position="1"/>
    </location>
</feature>
<gene>
    <name evidence="1" type="ORF">D4764_08G0006400</name>
</gene>
<proteinExistence type="predicted"/>
<protein>
    <submittedName>
        <fullName evidence="1">Uncharacterized protein</fullName>
    </submittedName>
</protein>
<reference evidence="1 2" key="1">
    <citation type="submission" date="2019-04" db="EMBL/GenBank/DDBJ databases">
        <title>Chromosome genome assembly for Takifugu flavidus.</title>
        <authorList>
            <person name="Xiao S."/>
        </authorList>
    </citation>
    <scope>NUCLEOTIDE SEQUENCE [LARGE SCALE GENOMIC DNA]</scope>
    <source>
        <strain evidence="1">HTHZ2018</strain>
        <tissue evidence="1">Muscle</tissue>
    </source>
</reference>
<dbReference type="AlphaFoldDB" id="A0A5C6MP85"/>